<organism evidence="1 2">
    <name type="scientific">Mucilaginibacter pankratovii</name>
    <dbReference type="NCBI Taxonomy" id="2772110"/>
    <lineage>
        <taxon>Bacteria</taxon>
        <taxon>Pseudomonadati</taxon>
        <taxon>Bacteroidota</taxon>
        <taxon>Sphingobacteriia</taxon>
        <taxon>Sphingobacteriales</taxon>
        <taxon>Sphingobacteriaceae</taxon>
        <taxon>Mucilaginibacter</taxon>
    </lineage>
</organism>
<gene>
    <name evidence="1" type="ORF">IDJ77_11625</name>
</gene>
<proteinExistence type="predicted"/>
<protein>
    <submittedName>
        <fullName evidence="1">Uncharacterized protein</fullName>
    </submittedName>
</protein>
<dbReference type="Proteomes" id="UP000606600">
    <property type="component" value="Unassembled WGS sequence"/>
</dbReference>
<evidence type="ECO:0000313" key="2">
    <source>
        <dbReference type="Proteomes" id="UP000606600"/>
    </source>
</evidence>
<comment type="caution">
    <text evidence="1">The sequence shown here is derived from an EMBL/GenBank/DDBJ whole genome shotgun (WGS) entry which is preliminary data.</text>
</comment>
<keyword evidence="2" id="KW-1185">Reference proteome</keyword>
<dbReference type="RefSeq" id="WP_191189122.1">
    <property type="nucleotide sequence ID" value="NZ_JACWMY010000005.1"/>
</dbReference>
<sequence>MKKYKVLVMVILGIVVLFLFFTNPTTEDFKKECPYYSPRQKDTTFGNYVDPHFIVRRERNYFLFSRFTWSNLEIVGIAGNFFVAKIIPGQHKVISDGITIYDGFYPSEAEKNK</sequence>
<dbReference type="EMBL" id="JACWMY010000005">
    <property type="protein sequence ID" value="MBD1364459.1"/>
    <property type="molecule type" value="Genomic_DNA"/>
</dbReference>
<reference evidence="1 2" key="1">
    <citation type="submission" date="2020-09" db="EMBL/GenBank/DDBJ databases">
        <title>Novel species of Mucilaginibacter isolated from a glacier on the Tibetan Plateau.</title>
        <authorList>
            <person name="Liu Q."/>
            <person name="Xin Y.-H."/>
        </authorList>
    </citation>
    <scope>NUCLEOTIDE SEQUENCE [LARGE SCALE GENOMIC DNA]</scope>
    <source>
        <strain evidence="1 2">ZT4R22</strain>
    </source>
</reference>
<evidence type="ECO:0000313" key="1">
    <source>
        <dbReference type="EMBL" id="MBD1364459.1"/>
    </source>
</evidence>
<name>A0ABR7WSU0_9SPHI</name>
<accession>A0ABR7WSU0</accession>